<keyword evidence="4" id="KW-1185">Reference proteome</keyword>
<dbReference type="KEGG" id="ani:ANIA_01490"/>
<feature type="compositionally biased region" description="Low complexity" evidence="1">
    <location>
        <begin position="167"/>
        <end position="195"/>
    </location>
</feature>
<feature type="signal peptide" evidence="2">
    <location>
        <begin position="1"/>
        <end position="20"/>
    </location>
</feature>
<organism evidence="3 4">
    <name type="scientific">Emericella nidulans (strain FGSC A4 / ATCC 38163 / CBS 112.46 / NRRL 194 / M139)</name>
    <name type="common">Aspergillus nidulans</name>
    <dbReference type="NCBI Taxonomy" id="227321"/>
    <lineage>
        <taxon>Eukaryota</taxon>
        <taxon>Fungi</taxon>
        <taxon>Dikarya</taxon>
        <taxon>Ascomycota</taxon>
        <taxon>Pezizomycotina</taxon>
        <taxon>Eurotiomycetes</taxon>
        <taxon>Eurotiomycetidae</taxon>
        <taxon>Eurotiales</taxon>
        <taxon>Aspergillaceae</taxon>
        <taxon>Aspergillus</taxon>
        <taxon>Aspergillus subgen. Nidulantes</taxon>
    </lineage>
</organism>
<name>C8VMG7_EMENI</name>
<sequence length="231" mass="23591">MRPQTVRSLALLGGFSFAAANDIVSLILPAADEQELVGEVIGSAGPTTTYRISCPDTVDEDECGMPTSGLTVAAAPTAFVYEYSYEDYYLRESCKHSGTTWFSCLVTNTQSDFSFVTSTTIDEVLPYMAVTITSTAAGADAEATSSATSTSTKASDADADAETKTNSESLSTTLSGSASVTAASSESPSSSTAAADPEETTSDNAAMPQVTGSAAQWIVSGAGMALALALA</sequence>
<proteinExistence type="predicted"/>
<dbReference type="PANTHER" id="PTHR40640:SF1">
    <property type="entry name" value="ANCHORED GLYCOPROTEIN, PUTATIVE (AFU_ORTHOLOGUE AFUA_8G04860)-RELATED"/>
    <property type="match status" value="1"/>
</dbReference>
<feature type="region of interest" description="Disordered" evidence="1">
    <location>
        <begin position="139"/>
        <end position="205"/>
    </location>
</feature>
<reference evidence="4" key="2">
    <citation type="journal article" date="2009" name="Fungal Genet. Biol.">
        <title>The 2008 update of the Aspergillus nidulans genome annotation: a community effort.</title>
        <authorList>
            <person name="Wortman J.R."/>
            <person name="Gilsenan J.M."/>
            <person name="Joardar V."/>
            <person name="Deegan J."/>
            <person name="Clutterbuck J."/>
            <person name="Andersen M.R."/>
            <person name="Archer D."/>
            <person name="Bencina M."/>
            <person name="Braus G."/>
            <person name="Coutinho P."/>
            <person name="von Dohren H."/>
            <person name="Doonan J."/>
            <person name="Driessen A.J."/>
            <person name="Durek P."/>
            <person name="Espeso E."/>
            <person name="Fekete E."/>
            <person name="Flipphi M."/>
            <person name="Estrada C.G."/>
            <person name="Geysens S."/>
            <person name="Goldman G."/>
            <person name="de Groot P.W."/>
            <person name="Hansen K."/>
            <person name="Harris S.D."/>
            <person name="Heinekamp T."/>
            <person name="Helmstaedt K."/>
            <person name="Henrissat B."/>
            <person name="Hofmann G."/>
            <person name="Homan T."/>
            <person name="Horio T."/>
            <person name="Horiuchi H."/>
            <person name="James S."/>
            <person name="Jones M."/>
            <person name="Karaffa L."/>
            <person name="Karanyi Z."/>
            <person name="Kato M."/>
            <person name="Keller N."/>
            <person name="Kelly D.E."/>
            <person name="Kiel J.A."/>
            <person name="Kim J.M."/>
            <person name="van der Klei I.J."/>
            <person name="Klis F.M."/>
            <person name="Kovalchuk A."/>
            <person name="Krasevec N."/>
            <person name="Kubicek C.P."/>
            <person name="Liu B."/>
            <person name="Maccabe A."/>
            <person name="Meyer V."/>
            <person name="Mirabito P."/>
            <person name="Miskei M."/>
            <person name="Mos M."/>
            <person name="Mullins J."/>
            <person name="Nelson D.R."/>
            <person name="Nielsen J."/>
            <person name="Oakley B.R."/>
            <person name="Osmani S.A."/>
            <person name="Pakula T."/>
            <person name="Paszewski A."/>
            <person name="Paulsen I."/>
            <person name="Pilsyk S."/>
            <person name="Pocsi I."/>
            <person name="Punt P.J."/>
            <person name="Ram A.F."/>
            <person name="Ren Q."/>
            <person name="Robellet X."/>
            <person name="Robson G."/>
            <person name="Seiboth B."/>
            <person name="van Solingen P."/>
            <person name="Specht T."/>
            <person name="Sun J."/>
            <person name="Taheri-Talesh N."/>
            <person name="Takeshita N."/>
            <person name="Ussery D."/>
            <person name="vanKuyk P.A."/>
            <person name="Visser H."/>
            <person name="van de Vondervoort P.J."/>
            <person name="de Vries R.P."/>
            <person name="Walton J."/>
            <person name="Xiang X."/>
            <person name="Xiong Y."/>
            <person name="Zeng A.P."/>
            <person name="Brandt B.W."/>
            <person name="Cornell M.J."/>
            <person name="van den Hondel C.A."/>
            <person name="Visser J."/>
            <person name="Oliver S.G."/>
            <person name="Turner G."/>
        </authorList>
    </citation>
    <scope>GENOME REANNOTATION</scope>
    <source>
        <strain evidence="4">FGSC A4 / ATCC 38163 / CBS 112.46 / NRRL 194 / M139</strain>
    </source>
</reference>
<dbReference type="EMBL" id="BN001307">
    <property type="protein sequence ID" value="CBF84971.1"/>
    <property type="molecule type" value="Genomic_DNA"/>
</dbReference>
<dbReference type="Proteomes" id="UP000000560">
    <property type="component" value="Chromosome VII"/>
</dbReference>
<dbReference type="AlphaFoldDB" id="C8VMG7"/>
<feature type="chain" id="PRO_5002993632" evidence="2">
    <location>
        <begin position="21"/>
        <end position="231"/>
    </location>
</feature>
<dbReference type="PANTHER" id="PTHR40640">
    <property type="entry name" value="ANCHORED GLYCOPROTEIN, PUTATIVE (AFU_ORTHOLOGUE AFUA_8G04860)-RELATED"/>
    <property type="match status" value="1"/>
</dbReference>
<dbReference type="OrthoDB" id="4991875at2759"/>
<protein>
    <submittedName>
        <fullName evidence="3">GPI anchored glycoprotein, putative (AFU_orthologue AFUA_8G04860)</fullName>
    </submittedName>
</protein>
<gene>
    <name evidence="3" type="ORF">ANIA_01490</name>
</gene>
<keyword evidence="2" id="KW-0732">Signal</keyword>
<dbReference type="OMA" id="GNARWAV"/>
<evidence type="ECO:0000313" key="4">
    <source>
        <dbReference type="Proteomes" id="UP000000560"/>
    </source>
</evidence>
<dbReference type="InParanoid" id="C8VMG7"/>
<evidence type="ECO:0000256" key="1">
    <source>
        <dbReference type="SAM" id="MobiDB-lite"/>
    </source>
</evidence>
<dbReference type="RefSeq" id="XP_659094.2">
    <property type="nucleotide sequence ID" value="XM_654002.2"/>
</dbReference>
<dbReference type="VEuPathDB" id="FungiDB:AN1490"/>
<feature type="compositionally biased region" description="Low complexity" evidence="1">
    <location>
        <begin position="139"/>
        <end position="154"/>
    </location>
</feature>
<accession>C8VMG7</accession>
<dbReference type="HOGENOM" id="CLU_074173_2_0_1"/>
<dbReference type="GeneID" id="2874827"/>
<evidence type="ECO:0000256" key="2">
    <source>
        <dbReference type="SAM" id="SignalP"/>
    </source>
</evidence>
<dbReference type="eggNOG" id="ENOG502SCCN">
    <property type="taxonomic scope" value="Eukaryota"/>
</dbReference>
<evidence type="ECO:0000313" key="3">
    <source>
        <dbReference type="EMBL" id="CBF84971.1"/>
    </source>
</evidence>
<reference evidence="4" key="1">
    <citation type="journal article" date="2005" name="Nature">
        <title>Sequencing of Aspergillus nidulans and comparative analysis with A. fumigatus and A. oryzae.</title>
        <authorList>
            <person name="Galagan J.E."/>
            <person name="Calvo S.E."/>
            <person name="Cuomo C."/>
            <person name="Ma L.J."/>
            <person name="Wortman J.R."/>
            <person name="Batzoglou S."/>
            <person name="Lee S.I."/>
            <person name="Basturkmen M."/>
            <person name="Spevak C.C."/>
            <person name="Clutterbuck J."/>
            <person name="Kapitonov V."/>
            <person name="Jurka J."/>
            <person name="Scazzocchio C."/>
            <person name="Farman M."/>
            <person name="Butler J."/>
            <person name="Purcell S."/>
            <person name="Harris S."/>
            <person name="Braus G.H."/>
            <person name="Draht O."/>
            <person name="Busch S."/>
            <person name="D'Enfert C."/>
            <person name="Bouchier C."/>
            <person name="Goldman G.H."/>
            <person name="Bell-Pedersen D."/>
            <person name="Griffiths-Jones S."/>
            <person name="Doonan J.H."/>
            <person name="Yu J."/>
            <person name="Vienken K."/>
            <person name="Pain A."/>
            <person name="Freitag M."/>
            <person name="Selker E.U."/>
            <person name="Archer D.B."/>
            <person name="Penalva M.A."/>
            <person name="Oakley B.R."/>
            <person name="Momany M."/>
            <person name="Tanaka T."/>
            <person name="Kumagai T."/>
            <person name="Asai K."/>
            <person name="Machida M."/>
            <person name="Nierman W.C."/>
            <person name="Denning D.W."/>
            <person name="Caddick M."/>
            <person name="Hynes M."/>
            <person name="Paoletti M."/>
            <person name="Fischer R."/>
            <person name="Miller B."/>
            <person name="Dyer P."/>
            <person name="Sachs M.S."/>
            <person name="Osmani S.A."/>
            <person name="Birren B.W."/>
        </authorList>
    </citation>
    <scope>NUCLEOTIDE SEQUENCE [LARGE SCALE GENOMIC DNA]</scope>
    <source>
        <strain evidence="4">FGSC A4 / ATCC 38163 / CBS 112.46 / NRRL 194 / M139</strain>
    </source>
</reference>